<proteinExistence type="predicted"/>
<dbReference type="InterPro" id="IPR036457">
    <property type="entry name" value="PPM-type-like_dom_sf"/>
</dbReference>
<organism evidence="2 3">
    <name type="scientific">Coptis chinensis</name>
    <dbReference type="NCBI Taxonomy" id="261450"/>
    <lineage>
        <taxon>Eukaryota</taxon>
        <taxon>Viridiplantae</taxon>
        <taxon>Streptophyta</taxon>
        <taxon>Embryophyta</taxon>
        <taxon>Tracheophyta</taxon>
        <taxon>Spermatophyta</taxon>
        <taxon>Magnoliopsida</taxon>
        <taxon>Ranunculales</taxon>
        <taxon>Ranunculaceae</taxon>
        <taxon>Coptidoideae</taxon>
        <taxon>Coptis</taxon>
    </lineage>
</organism>
<protein>
    <recommendedName>
        <fullName evidence="1">PPM-type phosphatase domain-containing protein</fullName>
    </recommendedName>
</protein>
<dbReference type="CDD" id="cd00143">
    <property type="entry name" value="PP2Cc"/>
    <property type="match status" value="2"/>
</dbReference>
<reference evidence="2 3" key="1">
    <citation type="submission" date="2020-10" db="EMBL/GenBank/DDBJ databases">
        <title>The Coptis chinensis genome and diversification of protoberbering-type alkaloids.</title>
        <authorList>
            <person name="Wang B."/>
            <person name="Shu S."/>
            <person name="Song C."/>
            <person name="Liu Y."/>
        </authorList>
    </citation>
    <scope>NUCLEOTIDE SEQUENCE [LARGE SCALE GENOMIC DNA]</scope>
    <source>
        <strain evidence="2">HL-2020</strain>
        <tissue evidence="2">Leaf</tissue>
    </source>
</reference>
<dbReference type="SUPFAM" id="SSF81606">
    <property type="entry name" value="PP2C-like"/>
    <property type="match status" value="2"/>
</dbReference>
<evidence type="ECO:0000313" key="2">
    <source>
        <dbReference type="EMBL" id="KAF9611254.1"/>
    </source>
</evidence>
<dbReference type="PANTHER" id="PTHR47992">
    <property type="entry name" value="PROTEIN PHOSPHATASE"/>
    <property type="match status" value="1"/>
</dbReference>
<comment type="caution">
    <text evidence="2">The sequence shown here is derived from an EMBL/GenBank/DDBJ whole genome shotgun (WGS) entry which is preliminary data.</text>
</comment>
<evidence type="ECO:0000259" key="1">
    <source>
        <dbReference type="PROSITE" id="PS51746"/>
    </source>
</evidence>
<gene>
    <name evidence="2" type="ORF">IFM89_028324</name>
</gene>
<dbReference type="Proteomes" id="UP000631114">
    <property type="component" value="Unassembled WGS sequence"/>
</dbReference>
<dbReference type="AlphaFoldDB" id="A0A835I6C8"/>
<accession>A0A835I6C8</accession>
<dbReference type="Pfam" id="PF00481">
    <property type="entry name" value="PP2C"/>
    <property type="match status" value="2"/>
</dbReference>
<sequence length="306" mass="34200">PDEIDRVEAAGGRVINWNGYRVLGVLATSRSIGDQYFKPYVISVPKVSITKRTEKDEFVILARDGLYDVMSNEMACQVVRHCRNGQIGRTFANSTKIRQRSLIPKGMIYNVGGLKQVKFGLGLSVSGSGFEKPPRYSKKGECTLRAKGLDVIQQAAVTEQGKTATPSYDSIKMFVLDEVMKFSQSSNKNFNLSPLYNILHLFSHDRPDEIDRVEAAGGRVINWNGYRVLGVLATSRSIGDQYFKPYVISVPKVSITKRTEKDEFVILARDGLYDVMSNEMACRVVRHCRNGQIGRTFANSTKVVVL</sequence>
<name>A0A835I6C8_9MAGN</name>
<feature type="domain" description="PPM-type phosphatase" evidence="1">
    <location>
        <begin position="204"/>
        <end position="306"/>
    </location>
</feature>
<dbReference type="EMBL" id="JADFTS010000004">
    <property type="protein sequence ID" value="KAF9611254.1"/>
    <property type="molecule type" value="Genomic_DNA"/>
</dbReference>
<evidence type="ECO:0000313" key="3">
    <source>
        <dbReference type="Proteomes" id="UP000631114"/>
    </source>
</evidence>
<dbReference type="InterPro" id="IPR001932">
    <property type="entry name" value="PPM-type_phosphatase-like_dom"/>
</dbReference>
<dbReference type="GO" id="GO:0004722">
    <property type="term" value="F:protein serine/threonine phosphatase activity"/>
    <property type="evidence" value="ECO:0007669"/>
    <property type="project" value="InterPro"/>
</dbReference>
<keyword evidence="3" id="KW-1185">Reference proteome</keyword>
<dbReference type="Gene3D" id="3.60.40.10">
    <property type="entry name" value="PPM-type phosphatase domain"/>
    <property type="match status" value="2"/>
</dbReference>
<feature type="domain" description="PPM-type phosphatase" evidence="1">
    <location>
        <begin position="1"/>
        <end position="178"/>
    </location>
</feature>
<dbReference type="SMART" id="SM00332">
    <property type="entry name" value="PP2Cc"/>
    <property type="match status" value="1"/>
</dbReference>
<dbReference type="OrthoDB" id="10264738at2759"/>
<dbReference type="InterPro" id="IPR015655">
    <property type="entry name" value="PP2C"/>
</dbReference>
<dbReference type="PROSITE" id="PS51746">
    <property type="entry name" value="PPM_2"/>
    <property type="match status" value="2"/>
</dbReference>
<feature type="non-terminal residue" evidence="2">
    <location>
        <position position="306"/>
    </location>
</feature>